<name>A0A1F6SYW8_9PROT</name>
<evidence type="ECO:0000256" key="1">
    <source>
        <dbReference type="ARBA" id="ARBA00004141"/>
    </source>
</evidence>
<dbReference type="Pfam" id="PF13426">
    <property type="entry name" value="PAS_9"/>
    <property type="match status" value="1"/>
</dbReference>
<dbReference type="AlphaFoldDB" id="A0A1F6SYW8"/>
<dbReference type="InterPro" id="IPR000014">
    <property type="entry name" value="PAS"/>
</dbReference>
<evidence type="ECO:0000313" key="9">
    <source>
        <dbReference type="Proteomes" id="UP000178379"/>
    </source>
</evidence>
<keyword evidence="4 6" id="KW-0472">Membrane</keyword>
<evidence type="ECO:0000256" key="6">
    <source>
        <dbReference type="SAM" id="Phobius"/>
    </source>
</evidence>
<dbReference type="Proteomes" id="UP000178379">
    <property type="component" value="Unassembled WGS sequence"/>
</dbReference>
<dbReference type="STRING" id="1817756.A2140_09475"/>
<feature type="compositionally biased region" description="Polar residues" evidence="5">
    <location>
        <begin position="381"/>
        <end position="390"/>
    </location>
</feature>
<keyword evidence="2 6" id="KW-0812">Transmembrane</keyword>
<dbReference type="NCBIfam" id="TIGR00229">
    <property type="entry name" value="sensory_box"/>
    <property type="match status" value="1"/>
</dbReference>
<evidence type="ECO:0000259" key="7">
    <source>
        <dbReference type="PROSITE" id="PS50112"/>
    </source>
</evidence>
<dbReference type="InterPro" id="IPR029095">
    <property type="entry name" value="NarX-like_N"/>
</dbReference>
<dbReference type="GO" id="GO:0016020">
    <property type="term" value="C:membrane"/>
    <property type="evidence" value="ECO:0007669"/>
    <property type="project" value="UniProtKB-SubCell"/>
</dbReference>
<feature type="domain" description="PAS" evidence="7">
    <location>
        <begin position="208"/>
        <end position="261"/>
    </location>
</feature>
<comment type="caution">
    <text evidence="8">The sequence shown here is derived from an EMBL/GenBank/DDBJ whole genome shotgun (WGS) entry which is preliminary data.</text>
</comment>
<dbReference type="PROSITE" id="PS50112">
    <property type="entry name" value="PAS"/>
    <property type="match status" value="1"/>
</dbReference>
<dbReference type="GO" id="GO:0006355">
    <property type="term" value="P:regulation of DNA-templated transcription"/>
    <property type="evidence" value="ECO:0007669"/>
    <property type="project" value="InterPro"/>
</dbReference>
<dbReference type="Gene3D" id="3.30.450.20">
    <property type="entry name" value="PAS domain"/>
    <property type="match status" value="1"/>
</dbReference>
<feature type="region of interest" description="Disordered" evidence="5">
    <location>
        <begin position="371"/>
        <end position="395"/>
    </location>
</feature>
<dbReference type="Pfam" id="PF13675">
    <property type="entry name" value="PilJ"/>
    <property type="match status" value="1"/>
</dbReference>
<protein>
    <recommendedName>
        <fullName evidence="7">PAS domain-containing protein</fullName>
    </recommendedName>
</protein>
<comment type="subcellular location">
    <subcellularLocation>
        <location evidence="1">Membrane</location>
        <topology evidence="1">Multi-pass membrane protein</topology>
    </subcellularLocation>
</comment>
<proteinExistence type="predicted"/>
<dbReference type="EMBL" id="MFSQ01000130">
    <property type="protein sequence ID" value="OGI38130.1"/>
    <property type="molecule type" value="Genomic_DNA"/>
</dbReference>
<feature type="transmembrane region" description="Helical" evidence="6">
    <location>
        <begin position="170"/>
        <end position="190"/>
    </location>
</feature>
<evidence type="ECO:0000256" key="5">
    <source>
        <dbReference type="SAM" id="MobiDB-lite"/>
    </source>
</evidence>
<evidence type="ECO:0000256" key="2">
    <source>
        <dbReference type="ARBA" id="ARBA00022692"/>
    </source>
</evidence>
<dbReference type="CDD" id="cd00130">
    <property type="entry name" value="PAS"/>
    <property type="match status" value="1"/>
</dbReference>
<dbReference type="InterPro" id="IPR035965">
    <property type="entry name" value="PAS-like_dom_sf"/>
</dbReference>
<evidence type="ECO:0000256" key="3">
    <source>
        <dbReference type="ARBA" id="ARBA00022989"/>
    </source>
</evidence>
<dbReference type="SMART" id="SM00091">
    <property type="entry name" value="PAS"/>
    <property type="match status" value="1"/>
</dbReference>
<dbReference type="SUPFAM" id="SSF55785">
    <property type="entry name" value="PYP-like sensor domain (PAS domain)"/>
    <property type="match status" value="1"/>
</dbReference>
<evidence type="ECO:0000256" key="4">
    <source>
        <dbReference type="ARBA" id="ARBA00023136"/>
    </source>
</evidence>
<organism evidence="8 9">
    <name type="scientific">Candidatus Muproteobacteria bacterium RBG_16_62_13</name>
    <dbReference type="NCBI Taxonomy" id="1817756"/>
    <lineage>
        <taxon>Bacteria</taxon>
        <taxon>Pseudomonadati</taxon>
        <taxon>Pseudomonadota</taxon>
        <taxon>Candidatus Muproteobacteria</taxon>
    </lineage>
</organism>
<dbReference type="PANTHER" id="PTHR44757">
    <property type="entry name" value="DIGUANYLATE CYCLASE DGCP"/>
    <property type="match status" value="1"/>
</dbReference>
<evidence type="ECO:0000313" key="8">
    <source>
        <dbReference type="EMBL" id="OGI38130.1"/>
    </source>
</evidence>
<feature type="region of interest" description="Disordered" evidence="5">
    <location>
        <begin position="323"/>
        <end position="342"/>
    </location>
</feature>
<gene>
    <name evidence="8" type="ORF">A2140_09475</name>
</gene>
<accession>A0A1F6SYW8</accession>
<reference evidence="8 9" key="1">
    <citation type="journal article" date="2016" name="Nat. Commun.">
        <title>Thousands of microbial genomes shed light on interconnected biogeochemical processes in an aquifer system.</title>
        <authorList>
            <person name="Anantharaman K."/>
            <person name="Brown C.T."/>
            <person name="Hug L.A."/>
            <person name="Sharon I."/>
            <person name="Castelle C.J."/>
            <person name="Probst A.J."/>
            <person name="Thomas B.C."/>
            <person name="Singh A."/>
            <person name="Wilkins M.J."/>
            <person name="Karaoz U."/>
            <person name="Brodie E.L."/>
            <person name="Williams K.H."/>
            <person name="Hubbard S.S."/>
            <person name="Banfield J.F."/>
        </authorList>
    </citation>
    <scope>NUCLEOTIDE SEQUENCE [LARGE SCALE GENOMIC DNA]</scope>
</reference>
<keyword evidence="3 6" id="KW-1133">Transmembrane helix</keyword>
<dbReference type="InterPro" id="IPR052155">
    <property type="entry name" value="Biofilm_reg_signaling"/>
</dbReference>
<sequence>MTLTRKIGFLLLLPVLGALASLGVFYALHTQIAEDAPVINLAGRQRLYAQQLLTYANMVRAGQEKDRAALLDLTDLYERALTVLEHGGELMGQVFPPAPAEVLDEIAEIKQLWAGQGAALRLIAKRPAHAPDMEDVYRAAHLNTPPLVAAADKVVTALTLRNRTLQRRTLNVLLGSAAFNFLLLLSGIFITRQYIIAQKHSEQTLRETAERRRLLMESANDAIFVADVETGEIVECNKKASELIGLPPERIVGLHQSKLHPPELAEYYRQKFRENSRPEGALIKDMLVQHRDGHRIPVEISASTLELGGKTYVQGIFRDVSERQRRTRPCTRSRPGSPLPPAMTFSIPSSANWAGPWARTTPWWRRARMAKPPAPWRSAPTDRSPTTSSIRCKARPATTCSTASSAITRTTWRRNSPTTSCSPRCRSRATWACR</sequence>
<dbReference type="PANTHER" id="PTHR44757:SF2">
    <property type="entry name" value="BIOFILM ARCHITECTURE MAINTENANCE PROTEIN MBAA"/>
    <property type="match status" value="1"/>
</dbReference>